<organism evidence="2">
    <name type="scientific">Rhizophora mucronata</name>
    <name type="common">Asiatic mangrove</name>
    <dbReference type="NCBI Taxonomy" id="61149"/>
    <lineage>
        <taxon>Eukaryota</taxon>
        <taxon>Viridiplantae</taxon>
        <taxon>Streptophyta</taxon>
        <taxon>Embryophyta</taxon>
        <taxon>Tracheophyta</taxon>
        <taxon>Spermatophyta</taxon>
        <taxon>Magnoliopsida</taxon>
        <taxon>eudicotyledons</taxon>
        <taxon>Gunneridae</taxon>
        <taxon>Pentapetalae</taxon>
        <taxon>rosids</taxon>
        <taxon>fabids</taxon>
        <taxon>Malpighiales</taxon>
        <taxon>Rhizophoraceae</taxon>
        <taxon>Rhizophora</taxon>
    </lineage>
</organism>
<evidence type="ECO:0000313" key="2">
    <source>
        <dbReference type="EMBL" id="MBX55335.1"/>
    </source>
</evidence>
<sequence length="24" mass="2669">MMIVKNMPDEPSLSTNAEAKSYLV</sequence>
<accession>A0A2P2PKX5</accession>
<dbReference type="AlphaFoldDB" id="A0A2P2PKX5"/>
<reference evidence="2" key="1">
    <citation type="submission" date="2018-02" db="EMBL/GenBank/DDBJ databases">
        <title>Rhizophora mucronata_Transcriptome.</title>
        <authorList>
            <person name="Meera S.P."/>
            <person name="Sreeshan A."/>
            <person name="Augustine A."/>
        </authorList>
    </citation>
    <scope>NUCLEOTIDE SEQUENCE</scope>
    <source>
        <tissue evidence="2">Leaf</tissue>
    </source>
</reference>
<name>A0A2P2PKX5_RHIMU</name>
<proteinExistence type="predicted"/>
<feature type="region of interest" description="Disordered" evidence="1">
    <location>
        <begin position="1"/>
        <end position="24"/>
    </location>
</feature>
<protein>
    <submittedName>
        <fullName evidence="2">Uncharacterized protein</fullName>
    </submittedName>
</protein>
<evidence type="ECO:0000256" key="1">
    <source>
        <dbReference type="SAM" id="MobiDB-lite"/>
    </source>
</evidence>
<dbReference type="EMBL" id="GGEC01074851">
    <property type="protein sequence ID" value="MBX55335.1"/>
    <property type="molecule type" value="Transcribed_RNA"/>
</dbReference>